<accession>D8PN78</accession>
<feature type="region of interest" description="Disordered" evidence="1">
    <location>
        <begin position="108"/>
        <end position="247"/>
    </location>
</feature>
<sequence>MPSTNFKDRLTALGLPAVDRSSTACSCALAILKLLPQADLDDQTKDAIDAQAAHEASLKADLEKDPTAFVVSAHLAYCTLCEKDVPMEAHYSKTDWERHLSTCHPAAKEEDGASDALSGASREGPTCEPTRKRLQRESRDAQVQITTMVEEGPPPEYKSSDASLDSVRKTPRTPRRPPRENSFTSHAHSPATKGRVGVASGQRAGKAPLGPSRSLVNIAGFPTTSILTTGNAKLGRYDAEPGSSPTA</sequence>
<dbReference type="InParanoid" id="D8PN78"/>
<protein>
    <submittedName>
        <fullName evidence="2">Uncharacterized protein</fullName>
    </submittedName>
</protein>
<keyword evidence="3" id="KW-1185">Reference proteome</keyword>
<reference evidence="2 3" key="1">
    <citation type="journal article" date="2010" name="Nat. Biotechnol.">
        <title>Genome sequence of the model mushroom Schizophyllum commune.</title>
        <authorList>
            <person name="Ohm R.A."/>
            <person name="de Jong J.F."/>
            <person name="Lugones L.G."/>
            <person name="Aerts A."/>
            <person name="Kothe E."/>
            <person name="Stajich J.E."/>
            <person name="de Vries R.P."/>
            <person name="Record E."/>
            <person name="Levasseur A."/>
            <person name="Baker S.E."/>
            <person name="Bartholomew K.A."/>
            <person name="Coutinho P.M."/>
            <person name="Erdmann S."/>
            <person name="Fowler T.J."/>
            <person name="Gathman A.C."/>
            <person name="Lombard V."/>
            <person name="Henrissat B."/>
            <person name="Knabe N."/>
            <person name="Kuees U."/>
            <person name="Lilly W.W."/>
            <person name="Lindquist E."/>
            <person name="Lucas S."/>
            <person name="Magnuson J.K."/>
            <person name="Piumi F."/>
            <person name="Raudaskoski M."/>
            <person name="Salamov A."/>
            <person name="Schmutz J."/>
            <person name="Schwarze F.W.M.R."/>
            <person name="vanKuyk P.A."/>
            <person name="Horton J.S."/>
            <person name="Grigoriev I.V."/>
            <person name="Woesten H.A.B."/>
        </authorList>
    </citation>
    <scope>NUCLEOTIDE SEQUENCE [LARGE SCALE GENOMIC DNA]</scope>
    <source>
        <strain evidence="3">H4-8 / FGSC 9210</strain>
    </source>
</reference>
<name>D8PN78_SCHCM</name>
<dbReference type="OrthoDB" id="10372659at2759"/>
<dbReference type="HOGENOM" id="CLU_1125085_0_0_1"/>
<dbReference type="GeneID" id="9589724"/>
<feature type="compositionally biased region" description="Basic and acidic residues" evidence="1">
    <location>
        <begin position="129"/>
        <end position="140"/>
    </location>
</feature>
<evidence type="ECO:0000256" key="1">
    <source>
        <dbReference type="SAM" id="MobiDB-lite"/>
    </source>
</evidence>
<dbReference type="RefSeq" id="XP_003037117.1">
    <property type="nucleotide sequence ID" value="XM_003037071.1"/>
</dbReference>
<dbReference type="KEGG" id="scm:SCHCO_02530680"/>
<proteinExistence type="predicted"/>
<dbReference type="VEuPathDB" id="FungiDB:SCHCODRAFT_02530680"/>
<organism evidence="3">
    <name type="scientific">Schizophyllum commune (strain H4-8 / FGSC 9210)</name>
    <name type="common">Split gill fungus</name>
    <dbReference type="NCBI Taxonomy" id="578458"/>
    <lineage>
        <taxon>Eukaryota</taxon>
        <taxon>Fungi</taxon>
        <taxon>Dikarya</taxon>
        <taxon>Basidiomycota</taxon>
        <taxon>Agaricomycotina</taxon>
        <taxon>Agaricomycetes</taxon>
        <taxon>Agaricomycetidae</taxon>
        <taxon>Agaricales</taxon>
        <taxon>Schizophyllaceae</taxon>
        <taxon>Schizophyllum</taxon>
    </lineage>
</organism>
<evidence type="ECO:0000313" key="3">
    <source>
        <dbReference type="Proteomes" id="UP000007431"/>
    </source>
</evidence>
<feature type="compositionally biased region" description="Polar residues" evidence="1">
    <location>
        <begin position="222"/>
        <end position="231"/>
    </location>
</feature>
<dbReference type="AlphaFoldDB" id="D8PN78"/>
<dbReference type="Proteomes" id="UP000007431">
    <property type="component" value="Unassembled WGS sequence"/>
</dbReference>
<evidence type="ECO:0000313" key="2">
    <source>
        <dbReference type="EMBL" id="EFJ02215.1"/>
    </source>
</evidence>
<dbReference type="EMBL" id="GL377302">
    <property type="protein sequence ID" value="EFJ02215.1"/>
    <property type="molecule type" value="Genomic_DNA"/>
</dbReference>
<gene>
    <name evidence="2" type="ORF">SCHCODRAFT_231235</name>
</gene>